<dbReference type="Proteomes" id="UP001190926">
    <property type="component" value="Unassembled WGS sequence"/>
</dbReference>
<reference evidence="1 2" key="1">
    <citation type="journal article" date="2021" name="Nat. Commun.">
        <title>Incipient diploidization of the medicinal plant Perilla within 10,000 years.</title>
        <authorList>
            <person name="Zhang Y."/>
            <person name="Shen Q."/>
            <person name="Leng L."/>
            <person name="Zhang D."/>
            <person name="Chen S."/>
            <person name="Shi Y."/>
            <person name="Ning Z."/>
            <person name="Chen S."/>
        </authorList>
    </citation>
    <scope>NUCLEOTIDE SEQUENCE [LARGE SCALE GENOMIC DNA]</scope>
    <source>
        <strain evidence="2">cv. PC099</strain>
    </source>
</reference>
<evidence type="ECO:0000313" key="1">
    <source>
        <dbReference type="EMBL" id="KAH6826968.1"/>
    </source>
</evidence>
<name>A0AAD4J5K4_PERFH</name>
<dbReference type="AlphaFoldDB" id="A0AAD4J5K4"/>
<organism evidence="1 2">
    <name type="scientific">Perilla frutescens var. hirtella</name>
    <name type="common">Perilla citriodora</name>
    <name type="synonym">Perilla setoyensis</name>
    <dbReference type="NCBI Taxonomy" id="608512"/>
    <lineage>
        <taxon>Eukaryota</taxon>
        <taxon>Viridiplantae</taxon>
        <taxon>Streptophyta</taxon>
        <taxon>Embryophyta</taxon>
        <taxon>Tracheophyta</taxon>
        <taxon>Spermatophyta</taxon>
        <taxon>Magnoliopsida</taxon>
        <taxon>eudicotyledons</taxon>
        <taxon>Gunneridae</taxon>
        <taxon>Pentapetalae</taxon>
        <taxon>asterids</taxon>
        <taxon>lamiids</taxon>
        <taxon>Lamiales</taxon>
        <taxon>Lamiaceae</taxon>
        <taxon>Nepetoideae</taxon>
        <taxon>Elsholtzieae</taxon>
        <taxon>Perilla</taxon>
    </lineage>
</organism>
<accession>A0AAD4J5K4</accession>
<keyword evidence="2" id="KW-1185">Reference proteome</keyword>
<sequence length="94" mass="10452">MRSRPARDSRAQLYTRSPLLVILSLRSLPSQDPAIDRNGPPTSFWCFPLTVIESDEKSAMPRRRAGDEFSTLLPESLLTVHPMEGGGGLGWVEE</sequence>
<comment type="caution">
    <text evidence="1">The sequence shown here is derived from an EMBL/GenBank/DDBJ whole genome shotgun (WGS) entry which is preliminary data.</text>
</comment>
<proteinExistence type="predicted"/>
<dbReference type="EMBL" id="SDAM02000154">
    <property type="protein sequence ID" value="KAH6826968.1"/>
    <property type="molecule type" value="Genomic_DNA"/>
</dbReference>
<protein>
    <submittedName>
        <fullName evidence="1">Uncharacterized protein</fullName>
    </submittedName>
</protein>
<gene>
    <name evidence="1" type="ORF">C2S53_013313</name>
</gene>
<evidence type="ECO:0000313" key="2">
    <source>
        <dbReference type="Proteomes" id="UP001190926"/>
    </source>
</evidence>